<dbReference type="PANTHER" id="PTHR43744">
    <property type="entry name" value="ABC TRANSPORTER PERMEASE PROTEIN MG189-RELATED-RELATED"/>
    <property type="match status" value="1"/>
</dbReference>
<dbReference type="InterPro" id="IPR035906">
    <property type="entry name" value="MetI-like_sf"/>
</dbReference>
<keyword evidence="4 7" id="KW-0812">Transmembrane</keyword>
<dbReference type="PROSITE" id="PS50928">
    <property type="entry name" value="ABC_TM1"/>
    <property type="match status" value="1"/>
</dbReference>
<dbReference type="OrthoDB" id="9794684at2"/>
<evidence type="ECO:0000256" key="4">
    <source>
        <dbReference type="ARBA" id="ARBA00022692"/>
    </source>
</evidence>
<keyword evidence="10" id="KW-1185">Reference proteome</keyword>
<evidence type="ECO:0000256" key="3">
    <source>
        <dbReference type="ARBA" id="ARBA00022475"/>
    </source>
</evidence>
<dbReference type="SUPFAM" id="SSF161098">
    <property type="entry name" value="MetI-like"/>
    <property type="match status" value="1"/>
</dbReference>
<evidence type="ECO:0000259" key="8">
    <source>
        <dbReference type="PROSITE" id="PS50928"/>
    </source>
</evidence>
<dbReference type="Proteomes" id="UP000282076">
    <property type="component" value="Unassembled WGS sequence"/>
</dbReference>
<accession>A0A494Y1F4</accession>
<gene>
    <name evidence="9" type="ORF">D7Z26_05310</name>
</gene>
<evidence type="ECO:0000313" key="10">
    <source>
        <dbReference type="Proteomes" id="UP000282076"/>
    </source>
</evidence>
<feature type="transmembrane region" description="Helical" evidence="7">
    <location>
        <begin position="192"/>
        <end position="211"/>
    </location>
</feature>
<comment type="caution">
    <text evidence="9">The sequence shown here is derived from an EMBL/GenBank/DDBJ whole genome shotgun (WGS) entry which is preliminary data.</text>
</comment>
<dbReference type="CDD" id="cd06261">
    <property type="entry name" value="TM_PBP2"/>
    <property type="match status" value="1"/>
</dbReference>
<comment type="similarity">
    <text evidence="7">Belongs to the binding-protein-dependent transport system permease family.</text>
</comment>
<dbReference type="Gene3D" id="1.10.3720.10">
    <property type="entry name" value="MetI-like"/>
    <property type="match status" value="1"/>
</dbReference>
<feature type="domain" description="ABC transmembrane type-1" evidence="8">
    <location>
        <begin position="81"/>
        <end position="271"/>
    </location>
</feature>
<evidence type="ECO:0000256" key="7">
    <source>
        <dbReference type="RuleBase" id="RU363032"/>
    </source>
</evidence>
<feature type="transmembrane region" description="Helical" evidence="7">
    <location>
        <begin position="80"/>
        <end position="106"/>
    </location>
</feature>
<proteinExistence type="inferred from homology"/>
<keyword evidence="3" id="KW-1003">Cell membrane</keyword>
<keyword evidence="5 7" id="KW-1133">Transmembrane helix</keyword>
<evidence type="ECO:0000256" key="6">
    <source>
        <dbReference type="ARBA" id="ARBA00023136"/>
    </source>
</evidence>
<organism evidence="9 10">
    <name type="scientific">Cohnella endophytica</name>
    <dbReference type="NCBI Taxonomy" id="2419778"/>
    <lineage>
        <taxon>Bacteria</taxon>
        <taxon>Bacillati</taxon>
        <taxon>Bacillota</taxon>
        <taxon>Bacilli</taxon>
        <taxon>Bacillales</taxon>
        <taxon>Paenibacillaceae</taxon>
        <taxon>Cohnella</taxon>
    </lineage>
</organism>
<dbReference type="AlphaFoldDB" id="A0A494Y1F4"/>
<evidence type="ECO:0000256" key="5">
    <source>
        <dbReference type="ARBA" id="ARBA00022989"/>
    </source>
</evidence>
<evidence type="ECO:0000256" key="2">
    <source>
        <dbReference type="ARBA" id="ARBA00022448"/>
    </source>
</evidence>
<dbReference type="PANTHER" id="PTHR43744:SF3">
    <property type="entry name" value="LACTOSE TRANSPORT SYSTEM PERMEASE PROTEIN LACG"/>
    <property type="match status" value="1"/>
</dbReference>
<dbReference type="GO" id="GO:0005886">
    <property type="term" value="C:plasma membrane"/>
    <property type="evidence" value="ECO:0007669"/>
    <property type="project" value="UniProtKB-SubCell"/>
</dbReference>
<sequence>MGNQEVGRLNATRFRPIGLFKHVLLLLAVAAIVFPPYILVMNAFKSKIEFSQTSVFKLPASFLNFDNFVSVMQRAHLERAYLNTLTIIVIAVIGNVLLGTMVAFILGRFEFALKKTVFGAYIAVSFVPTITTQVATFTVIHNLHLYNTIWASIVLHFGTSVLQIFIYLQFIRNIPKELDEAAMMEGASLFRIFRTIIFPLLAPATATIAIIKTIDIYNDMFIPYLYMPSRSLTVVSTSLMNFSSERSTEWEMMSAAILMIMVPIVALYLFFQKYVFAGIVTGAVK</sequence>
<dbReference type="Pfam" id="PF00528">
    <property type="entry name" value="BPD_transp_1"/>
    <property type="match status" value="1"/>
</dbReference>
<evidence type="ECO:0000313" key="9">
    <source>
        <dbReference type="EMBL" id="RKP56071.1"/>
    </source>
</evidence>
<feature type="transmembrane region" description="Helical" evidence="7">
    <location>
        <begin position="252"/>
        <end position="271"/>
    </location>
</feature>
<evidence type="ECO:0000256" key="1">
    <source>
        <dbReference type="ARBA" id="ARBA00004651"/>
    </source>
</evidence>
<dbReference type="EMBL" id="RBZM01000003">
    <property type="protein sequence ID" value="RKP56071.1"/>
    <property type="molecule type" value="Genomic_DNA"/>
</dbReference>
<protein>
    <submittedName>
        <fullName evidence="9">Carbohydrate ABC transporter permease</fullName>
    </submittedName>
</protein>
<feature type="transmembrane region" description="Helical" evidence="7">
    <location>
        <begin position="118"/>
        <end position="143"/>
    </location>
</feature>
<comment type="subcellular location">
    <subcellularLocation>
        <location evidence="1 7">Cell membrane</location>
        <topology evidence="1 7">Multi-pass membrane protein</topology>
    </subcellularLocation>
</comment>
<reference evidence="9 10" key="1">
    <citation type="submission" date="2018-10" db="EMBL/GenBank/DDBJ databases">
        <title>Cohnella sp. M2MS4P-1, whole genome shotgun sequence.</title>
        <authorList>
            <person name="Tuo L."/>
        </authorList>
    </citation>
    <scope>NUCLEOTIDE SEQUENCE [LARGE SCALE GENOMIC DNA]</scope>
    <source>
        <strain evidence="9 10">M2MS4P-1</strain>
    </source>
</reference>
<keyword evidence="6 7" id="KW-0472">Membrane</keyword>
<feature type="transmembrane region" description="Helical" evidence="7">
    <location>
        <begin position="149"/>
        <end position="171"/>
    </location>
</feature>
<dbReference type="GO" id="GO:0055085">
    <property type="term" value="P:transmembrane transport"/>
    <property type="evidence" value="ECO:0007669"/>
    <property type="project" value="InterPro"/>
</dbReference>
<feature type="transmembrane region" description="Helical" evidence="7">
    <location>
        <begin position="23"/>
        <end position="44"/>
    </location>
</feature>
<name>A0A494Y1F4_9BACL</name>
<keyword evidence="2 7" id="KW-0813">Transport</keyword>
<dbReference type="InterPro" id="IPR000515">
    <property type="entry name" value="MetI-like"/>
</dbReference>